<proteinExistence type="predicted"/>
<protein>
    <submittedName>
        <fullName evidence="1">Uncharacterized protein</fullName>
    </submittedName>
</protein>
<evidence type="ECO:0000313" key="1">
    <source>
        <dbReference type="EMBL" id="GAH74168.1"/>
    </source>
</evidence>
<comment type="caution">
    <text evidence="1">The sequence shown here is derived from an EMBL/GenBank/DDBJ whole genome shotgun (WGS) entry which is preliminary data.</text>
</comment>
<organism evidence="1">
    <name type="scientific">marine sediment metagenome</name>
    <dbReference type="NCBI Taxonomy" id="412755"/>
    <lineage>
        <taxon>unclassified sequences</taxon>
        <taxon>metagenomes</taxon>
        <taxon>ecological metagenomes</taxon>
    </lineage>
</organism>
<reference evidence="1" key="1">
    <citation type="journal article" date="2014" name="Front. Microbiol.">
        <title>High frequency of phylogenetically diverse reductive dehalogenase-homologous genes in deep subseafloor sedimentary metagenomes.</title>
        <authorList>
            <person name="Kawai M."/>
            <person name="Futagami T."/>
            <person name="Toyoda A."/>
            <person name="Takaki Y."/>
            <person name="Nishi S."/>
            <person name="Hori S."/>
            <person name="Arai W."/>
            <person name="Tsubouchi T."/>
            <person name="Morono Y."/>
            <person name="Uchiyama I."/>
            <person name="Ito T."/>
            <person name="Fujiyama A."/>
            <person name="Inagaki F."/>
            <person name="Takami H."/>
        </authorList>
    </citation>
    <scope>NUCLEOTIDE SEQUENCE</scope>
    <source>
        <strain evidence="1">Expedition CK06-06</strain>
    </source>
</reference>
<gene>
    <name evidence="1" type="ORF">S03H2_47765</name>
</gene>
<accession>X1JWK4</accession>
<dbReference type="EMBL" id="BARU01030068">
    <property type="protein sequence ID" value="GAH74168.1"/>
    <property type="molecule type" value="Genomic_DNA"/>
</dbReference>
<dbReference type="AlphaFoldDB" id="X1JWK4"/>
<name>X1JWK4_9ZZZZ</name>
<sequence length="66" mass="7089">MQGVTLTIAIIFSVLAVTVRPAYALGVYIAVLLWYPSYLPVRIGTLDIMAGRIVAAVLLTQLDLVA</sequence>